<feature type="domain" description="ABC transmembrane type-2" evidence="6">
    <location>
        <begin position="24"/>
        <end position="263"/>
    </location>
</feature>
<dbReference type="PIRSF" id="PIRSF006648">
    <property type="entry name" value="DrrB"/>
    <property type="match status" value="1"/>
</dbReference>
<evidence type="ECO:0000256" key="4">
    <source>
        <dbReference type="ARBA" id="ARBA00023136"/>
    </source>
</evidence>
<feature type="transmembrane region" description="Helical" evidence="5">
    <location>
        <begin position="142"/>
        <end position="164"/>
    </location>
</feature>
<dbReference type="PROSITE" id="PS51012">
    <property type="entry name" value="ABC_TM2"/>
    <property type="match status" value="1"/>
</dbReference>
<dbReference type="InterPro" id="IPR047817">
    <property type="entry name" value="ABC2_TM_bact-type"/>
</dbReference>
<keyword evidence="8" id="KW-1185">Reference proteome</keyword>
<keyword evidence="4 5" id="KW-0472">Membrane</keyword>
<dbReference type="GO" id="GO:0043190">
    <property type="term" value="C:ATP-binding cassette (ABC) transporter complex"/>
    <property type="evidence" value="ECO:0007669"/>
    <property type="project" value="InterPro"/>
</dbReference>
<evidence type="ECO:0000259" key="6">
    <source>
        <dbReference type="PROSITE" id="PS51012"/>
    </source>
</evidence>
<keyword evidence="5" id="KW-1003">Cell membrane</keyword>
<dbReference type="PRINTS" id="PR00164">
    <property type="entry name" value="ABC2TRNSPORT"/>
</dbReference>
<dbReference type="Pfam" id="PF01061">
    <property type="entry name" value="ABC2_membrane"/>
    <property type="match status" value="1"/>
</dbReference>
<comment type="similarity">
    <text evidence="5">Belongs to the ABC-2 integral membrane protein family.</text>
</comment>
<dbReference type="InterPro" id="IPR013525">
    <property type="entry name" value="ABC2_TM"/>
</dbReference>
<evidence type="ECO:0000313" key="8">
    <source>
        <dbReference type="Proteomes" id="UP000075670"/>
    </source>
</evidence>
<comment type="caution">
    <text evidence="7">The sequence shown here is derived from an EMBL/GenBank/DDBJ whole genome shotgun (WGS) entry which is preliminary data.</text>
</comment>
<accession>A0A151B0T2</accession>
<feature type="transmembrane region" description="Helical" evidence="5">
    <location>
        <begin position="176"/>
        <end position="195"/>
    </location>
</feature>
<evidence type="ECO:0000256" key="2">
    <source>
        <dbReference type="ARBA" id="ARBA00022692"/>
    </source>
</evidence>
<evidence type="ECO:0000313" key="7">
    <source>
        <dbReference type="EMBL" id="KYH33525.1"/>
    </source>
</evidence>
<comment type="subcellular location">
    <subcellularLocation>
        <location evidence="5">Cell membrane</location>
        <topology evidence="5">Multi-pass membrane protein</topology>
    </subcellularLocation>
    <subcellularLocation>
        <location evidence="1">Membrane</location>
        <topology evidence="1">Multi-pass membrane protein</topology>
    </subcellularLocation>
</comment>
<name>A0A151B0T2_9FIRM</name>
<dbReference type="PANTHER" id="PTHR43229:SF2">
    <property type="entry name" value="NODULATION PROTEIN J"/>
    <property type="match status" value="1"/>
</dbReference>
<dbReference type="RefSeq" id="WP_062280466.1">
    <property type="nucleotide sequence ID" value="NZ_LTBC01000001.1"/>
</dbReference>
<dbReference type="AlphaFoldDB" id="A0A151B0T2"/>
<protein>
    <recommendedName>
        <fullName evidence="5">Transport permease protein</fullName>
    </recommendedName>
</protein>
<keyword evidence="5" id="KW-0813">Transport</keyword>
<feature type="transmembrane region" description="Helical" evidence="5">
    <location>
        <begin position="242"/>
        <end position="260"/>
    </location>
</feature>
<evidence type="ECO:0000256" key="3">
    <source>
        <dbReference type="ARBA" id="ARBA00022989"/>
    </source>
</evidence>
<dbReference type="InterPro" id="IPR005942">
    <property type="entry name" value="Daunbcin-R_ABC-transpt"/>
</dbReference>
<reference evidence="7 8" key="1">
    <citation type="submission" date="2016-02" db="EMBL/GenBank/DDBJ databases">
        <title>Genome sequence of Moorella mulderi DSM 14980.</title>
        <authorList>
            <person name="Poehlein A."/>
            <person name="Daniel R."/>
        </authorList>
    </citation>
    <scope>NUCLEOTIDE SEQUENCE [LARGE SCALE GENOMIC DNA]</scope>
    <source>
        <strain evidence="7 8">DSM 14980</strain>
    </source>
</reference>
<dbReference type="Proteomes" id="UP000075670">
    <property type="component" value="Unassembled WGS sequence"/>
</dbReference>
<dbReference type="OrthoDB" id="9788252at2"/>
<organism evidence="7 8">
    <name type="scientific">Moorella mulderi DSM 14980</name>
    <dbReference type="NCBI Taxonomy" id="1122241"/>
    <lineage>
        <taxon>Bacteria</taxon>
        <taxon>Bacillati</taxon>
        <taxon>Bacillota</taxon>
        <taxon>Clostridia</taxon>
        <taxon>Neomoorellales</taxon>
        <taxon>Neomoorellaceae</taxon>
        <taxon>Neomoorella</taxon>
    </lineage>
</organism>
<dbReference type="GO" id="GO:0140359">
    <property type="term" value="F:ABC-type transporter activity"/>
    <property type="evidence" value="ECO:0007669"/>
    <property type="project" value="InterPro"/>
</dbReference>
<gene>
    <name evidence="7" type="primary">ybhR_1</name>
    <name evidence="7" type="ORF">MOMUL_02260</name>
</gene>
<proteinExistence type="inferred from homology"/>
<keyword evidence="2 5" id="KW-0812">Transmembrane</keyword>
<dbReference type="InterPro" id="IPR000412">
    <property type="entry name" value="ABC_2_transport"/>
</dbReference>
<evidence type="ECO:0000256" key="5">
    <source>
        <dbReference type="RuleBase" id="RU361157"/>
    </source>
</evidence>
<feature type="transmembrane region" description="Helical" evidence="5">
    <location>
        <begin position="33"/>
        <end position="52"/>
    </location>
</feature>
<sequence length="264" mass="29184">MQPALRAIYTIWYREFIRFIRERSRIIGMIGQPLLYLLIVGQGIAAAMGFRGVPAGVPVNYVQFMYPGILGMSVLFTSIFSGVSIIWDREFGFLKEVLVAPVPRWATALGKALGGSTVALIQAAIMLLLAPLIKVSLTPVTILQLLGILFLISLGLTFLGIAIASRMTTMEGFQMFMNFLVMPLFFLSGAMFPMTNLPGWMSVLMKLDPLTYGVDALRRLVYSGTDPRALQYLVHYSLEFDLAVITGLALLLGILGSWSFSRQE</sequence>
<dbReference type="PATRIC" id="fig|1122241.3.peg.247"/>
<dbReference type="EMBL" id="LTBC01000001">
    <property type="protein sequence ID" value="KYH33525.1"/>
    <property type="molecule type" value="Genomic_DNA"/>
</dbReference>
<evidence type="ECO:0000256" key="1">
    <source>
        <dbReference type="ARBA" id="ARBA00004141"/>
    </source>
</evidence>
<feature type="transmembrane region" description="Helical" evidence="5">
    <location>
        <begin position="64"/>
        <end position="87"/>
    </location>
</feature>
<dbReference type="InterPro" id="IPR051784">
    <property type="entry name" value="Nod_factor_ABC_transporter"/>
</dbReference>
<feature type="transmembrane region" description="Helical" evidence="5">
    <location>
        <begin position="108"/>
        <end position="130"/>
    </location>
</feature>
<dbReference type="PANTHER" id="PTHR43229">
    <property type="entry name" value="NODULATION PROTEIN J"/>
    <property type="match status" value="1"/>
</dbReference>
<dbReference type="NCBIfam" id="TIGR01247">
    <property type="entry name" value="drrB"/>
    <property type="match status" value="1"/>
</dbReference>
<keyword evidence="3 5" id="KW-1133">Transmembrane helix</keyword>